<proteinExistence type="predicted"/>
<protein>
    <submittedName>
        <fullName evidence="1">Uncharacterized protein</fullName>
    </submittedName>
</protein>
<dbReference type="Proteomes" id="UP000604341">
    <property type="component" value="Unassembled WGS sequence"/>
</dbReference>
<comment type="caution">
    <text evidence="1">The sequence shown here is derived from an EMBL/GenBank/DDBJ whole genome shotgun (WGS) entry which is preliminary data.</text>
</comment>
<dbReference type="EMBL" id="BMPE01000013">
    <property type="protein sequence ID" value="GGL11768.1"/>
    <property type="molecule type" value="Genomic_DNA"/>
</dbReference>
<keyword evidence="2" id="KW-1185">Reference proteome</keyword>
<name>A0ABQ2FNM7_9DEIO</name>
<organism evidence="1 2">
    <name type="scientific">Deinococcus radiotolerans</name>
    <dbReference type="NCBI Taxonomy" id="1309407"/>
    <lineage>
        <taxon>Bacteria</taxon>
        <taxon>Thermotogati</taxon>
        <taxon>Deinococcota</taxon>
        <taxon>Deinococci</taxon>
        <taxon>Deinococcales</taxon>
        <taxon>Deinococcaceae</taxon>
        <taxon>Deinococcus</taxon>
    </lineage>
</organism>
<sequence>MGVGVAAAALLTGGVVGAQGLPAGQTFVVSCPGGTSQGCTTYAVEKGLLICYCGTERVLLRARPETLAQLRAAGTPQVVNLRGSAGSRTLYVFSSDPKLRGALAGAFQAEWVQGAAPALNIAFQRR</sequence>
<accession>A0ABQ2FNM7</accession>
<evidence type="ECO:0000313" key="1">
    <source>
        <dbReference type="EMBL" id="GGL11768.1"/>
    </source>
</evidence>
<evidence type="ECO:0000313" key="2">
    <source>
        <dbReference type="Proteomes" id="UP000604341"/>
    </source>
</evidence>
<reference evidence="2" key="1">
    <citation type="journal article" date="2019" name="Int. J. Syst. Evol. Microbiol.">
        <title>The Global Catalogue of Microorganisms (GCM) 10K type strain sequencing project: providing services to taxonomists for standard genome sequencing and annotation.</title>
        <authorList>
            <consortium name="The Broad Institute Genomics Platform"/>
            <consortium name="The Broad Institute Genome Sequencing Center for Infectious Disease"/>
            <person name="Wu L."/>
            <person name="Ma J."/>
        </authorList>
    </citation>
    <scope>NUCLEOTIDE SEQUENCE [LARGE SCALE GENOMIC DNA]</scope>
    <source>
        <strain evidence="2">JCM 19173</strain>
    </source>
</reference>
<gene>
    <name evidence="1" type="ORF">GCM10010844_33030</name>
</gene>